<dbReference type="Pfam" id="PF01904">
    <property type="entry name" value="DUF72"/>
    <property type="match status" value="1"/>
</dbReference>
<evidence type="ECO:0000313" key="1">
    <source>
        <dbReference type="EMBL" id="OFJ53640.1"/>
    </source>
</evidence>
<dbReference type="OrthoDB" id="9780310at2"/>
<keyword evidence="1" id="KW-0418">Kinase</keyword>
<dbReference type="RefSeq" id="WP_070353186.1">
    <property type="nucleotide sequence ID" value="NZ_CP043474.1"/>
</dbReference>
<accession>A0A1E8Q6F9</accession>
<reference evidence="1 2" key="1">
    <citation type="submission" date="2016-09" db="EMBL/GenBank/DDBJ databases">
        <title>genome sequence of Mycobacterium sp. 739 SCH.</title>
        <authorList>
            <person name="Greninger A.L."/>
            <person name="Qin X."/>
            <person name="Jerome K."/>
            <person name="Vora S."/>
            <person name="Quinn K."/>
        </authorList>
    </citation>
    <scope>NUCLEOTIDE SEQUENCE [LARGE SCALE GENOMIC DNA]</scope>
    <source>
        <strain evidence="1 2">SCH</strain>
    </source>
</reference>
<dbReference type="Gene3D" id="3.20.20.410">
    <property type="entry name" value="Protein of unknown function UPF0759"/>
    <property type="match status" value="1"/>
</dbReference>
<dbReference type="InterPro" id="IPR002763">
    <property type="entry name" value="DUF72"/>
</dbReference>
<dbReference type="InterPro" id="IPR036520">
    <property type="entry name" value="UPF0759_sf"/>
</dbReference>
<organism evidence="1 2">
    <name type="scientific">Mycolicibacterium grossiae</name>
    <dbReference type="NCBI Taxonomy" id="1552759"/>
    <lineage>
        <taxon>Bacteria</taxon>
        <taxon>Bacillati</taxon>
        <taxon>Actinomycetota</taxon>
        <taxon>Actinomycetes</taxon>
        <taxon>Mycobacteriales</taxon>
        <taxon>Mycobacteriaceae</taxon>
        <taxon>Mycolicibacterium</taxon>
    </lineage>
</organism>
<name>A0A1E8Q6F9_9MYCO</name>
<proteinExistence type="predicted"/>
<dbReference type="PANTHER" id="PTHR30348">
    <property type="entry name" value="UNCHARACTERIZED PROTEIN YECE"/>
    <property type="match status" value="1"/>
</dbReference>
<keyword evidence="1" id="KW-0808">Transferase</keyword>
<dbReference type="AlphaFoldDB" id="A0A1E8Q6F9"/>
<gene>
    <name evidence="1" type="ORF">BEL07_11265</name>
</gene>
<protein>
    <submittedName>
        <fullName evidence="1">Sensor histidine kinase</fullName>
    </submittedName>
</protein>
<dbReference type="EMBL" id="MCHX01000022">
    <property type="protein sequence ID" value="OFJ53640.1"/>
    <property type="molecule type" value="Genomic_DNA"/>
</dbReference>
<evidence type="ECO:0000313" key="2">
    <source>
        <dbReference type="Proteomes" id="UP000178953"/>
    </source>
</evidence>
<dbReference type="PANTHER" id="PTHR30348:SF4">
    <property type="entry name" value="DUF72 DOMAIN-CONTAINING PROTEIN"/>
    <property type="match status" value="1"/>
</dbReference>
<dbReference type="Proteomes" id="UP000178953">
    <property type="component" value="Unassembled WGS sequence"/>
</dbReference>
<sequence length="247" mass="28561">MSVRIGTSGWSYDHWESVLYRPGLPVAKRLARYVEEFDTVELNASFYRWPRDATFEGWRRRLPDGFTMAVKAHRGLTHFRRLRDPKPWVERFERCWRALGDRGEAVLVQLHPGIARTPESVALLDDFLTALPAWIPRAVEFRHPSWDEEATYDLLTRHATTYVVTSGARLPCVPRATAGLVYVRMHGPDDEKLYLGSYPEVALRWWADRITEWQDAGHDVVVYFNNDPEGHAVRNACRLRELVTGAT</sequence>
<dbReference type="GO" id="GO:0016301">
    <property type="term" value="F:kinase activity"/>
    <property type="evidence" value="ECO:0007669"/>
    <property type="project" value="UniProtKB-KW"/>
</dbReference>
<dbReference type="SUPFAM" id="SSF117396">
    <property type="entry name" value="TM1631-like"/>
    <property type="match status" value="1"/>
</dbReference>
<keyword evidence="2" id="KW-1185">Reference proteome</keyword>
<comment type="caution">
    <text evidence="1">The sequence shown here is derived from an EMBL/GenBank/DDBJ whole genome shotgun (WGS) entry which is preliminary data.</text>
</comment>